<feature type="domain" description="SH3b" evidence="5">
    <location>
        <begin position="305"/>
        <end position="371"/>
    </location>
</feature>
<dbReference type="SMART" id="SM00287">
    <property type="entry name" value="SH3b"/>
    <property type="match status" value="6"/>
</dbReference>
<protein>
    <submittedName>
        <fullName evidence="6">SH3 domain-containing protein</fullName>
    </submittedName>
</protein>
<dbReference type="PRINTS" id="PR01002">
    <property type="entry name" value="FLGFLGJ"/>
</dbReference>
<dbReference type="Gene3D" id="2.30.30.40">
    <property type="entry name" value="SH3 Domains"/>
    <property type="match status" value="6"/>
</dbReference>
<evidence type="ECO:0000256" key="2">
    <source>
        <dbReference type="ARBA" id="ARBA00022801"/>
    </source>
</evidence>
<feature type="compositionally biased region" description="Basic and acidic residues" evidence="3">
    <location>
        <begin position="267"/>
        <end position="283"/>
    </location>
</feature>
<evidence type="ECO:0000313" key="6">
    <source>
        <dbReference type="EMBL" id="USS87996.1"/>
    </source>
</evidence>
<sequence length="976" mass="104221">MKKYAKAHNKMALATGETKTRAKLTKSKHGWLKIAMGLTFASTALFAVGNPTHADVQSSAPVAVATAQTTNDQKTNDQPTQATADEQTASQSATTAEQKQTADAKPVATDQTPAATTDQTGTAQATELAAPNADDSKAATQTDSKADQSAAQDVKSATTTSKQASNGATSKTTDQKVATADQPDAKASASVAKETNDQPVAPAADQIATTQKEEKTTVAPAQASVATKADAQPVATDQQDKLQATDAKQVQSADQAQATTATAKINEQTKTDDEARSENQQKDVRLVNLAVQGAAQNLSTDNMTKEAGSYTPSAEQNVRDTPSLAGNITGQLQAGDTINYDGKVQADGYTWLHYTNYESKDRWVAQLASATTSHTDFINSLSAGALETWKKYGVLPSISISQAIVESAWGQAAPGNNLFGIKGSYNGQSVTVQTQEWINGHYVTIQDHFRAYPSFAESIQDHGAFLYQNSRYANLLGNRDYSQVAWMLQNDGYATSPTYANTLINVIQSNNLSRFDQNLDNPSTVPTNPDNNSTKVVAANGTWTFNSDVNLRNTPSLSGTIVGTGYTGQQIHYDGLADNDGYTWMRFKGSNGAYQYAAQIGPNADVPATNPETNNQPNTDNNQDHGNTNQGDSNQANNNGSTTQESGSYTLSGTQNVRDNASLSAGITGQLQAGDTIYYNGTREADGYKWLHYDNYAGQARWVADLNSANQTPAEPTPAPTPTPEPNNNNNNNQATNQERGSYTLSGTQNVRNDASLSAGVTGQLQAGDTIYYDGTRDSDGYKWLHYNNYAGQDRWVADLNSTSQPEAQPTPAPSENKQTTNNDQESGSYTLSGTQNVRNDASLSAGVTGQLQAGDTIYYNGTREADGYKWLHYDNYAGQARWVADLNGGSQATAAPVPTTPANNDSGDGATVKVNGTYTVHYEQNVRTDASLSAGVTGQLQAGDTINYDAIKEANGYKWLHYINFAGADRWIAQL</sequence>
<feature type="compositionally biased region" description="Pro residues" evidence="3">
    <location>
        <begin position="715"/>
        <end position="725"/>
    </location>
</feature>
<evidence type="ECO:0000259" key="4">
    <source>
        <dbReference type="SMART" id="SM00047"/>
    </source>
</evidence>
<dbReference type="Pfam" id="PF01832">
    <property type="entry name" value="Glucosaminidase"/>
    <property type="match status" value="1"/>
</dbReference>
<name>A0ABY5BVJ4_9LACO</name>
<feature type="domain" description="SH3b" evidence="5">
    <location>
        <begin position="644"/>
        <end position="710"/>
    </location>
</feature>
<dbReference type="PANTHER" id="PTHR33308:SF9">
    <property type="entry name" value="PEPTIDOGLYCAN HYDROLASE FLGJ"/>
    <property type="match status" value="1"/>
</dbReference>
<keyword evidence="7" id="KW-1185">Reference proteome</keyword>
<feature type="compositionally biased region" description="Low complexity" evidence="3">
    <location>
        <begin position="251"/>
        <end position="263"/>
    </location>
</feature>
<dbReference type="RefSeq" id="WP_252797285.1">
    <property type="nucleotide sequence ID" value="NZ_CP097118.1"/>
</dbReference>
<feature type="domain" description="SH3b" evidence="5">
    <location>
        <begin position="914"/>
        <end position="975"/>
    </location>
</feature>
<evidence type="ECO:0000313" key="7">
    <source>
        <dbReference type="Proteomes" id="UP001057025"/>
    </source>
</evidence>
<reference evidence="6" key="1">
    <citation type="submission" date="2022-05" db="EMBL/GenBank/DDBJ databases">
        <authorList>
            <person name="Oliphant S.A."/>
            <person name="Watson-Haigh N.S."/>
            <person name="Sumby K.M."/>
            <person name="Gardner J.M."/>
            <person name="Jiranek V."/>
        </authorList>
    </citation>
    <scope>NUCLEOTIDE SEQUENCE</scope>
    <source>
        <strain evidence="6">KI11_C11</strain>
    </source>
</reference>
<feature type="compositionally biased region" description="Low complexity" evidence="3">
    <location>
        <begin position="610"/>
        <end position="621"/>
    </location>
</feature>
<proteinExistence type="inferred from homology"/>
<feature type="compositionally biased region" description="Polar residues" evidence="3">
    <location>
        <begin position="310"/>
        <end position="329"/>
    </location>
</feature>
<feature type="compositionally biased region" description="Polar residues" evidence="3">
    <location>
        <begin position="56"/>
        <end position="101"/>
    </location>
</feature>
<evidence type="ECO:0000259" key="5">
    <source>
        <dbReference type="SMART" id="SM00287"/>
    </source>
</evidence>
<dbReference type="Pfam" id="PF08460">
    <property type="entry name" value="SH3_5"/>
    <property type="match status" value="6"/>
</dbReference>
<dbReference type="PANTHER" id="PTHR33308">
    <property type="entry name" value="PEPTIDOGLYCAN HYDROLASE FLGJ"/>
    <property type="match status" value="1"/>
</dbReference>
<accession>A0ABY5BVJ4</accession>
<feature type="domain" description="SH3b" evidence="5">
    <location>
        <begin position="738"/>
        <end position="804"/>
    </location>
</feature>
<feature type="region of interest" description="Disordered" evidence="3">
    <location>
        <begin position="56"/>
        <end position="283"/>
    </location>
</feature>
<dbReference type="InterPro" id="IPR002901">
    <property type="entry name" value="MGlyc_endo_b_GlcNAc-like_dom"/>
</dbReference>
<dbReference type="SMART" id="SM00047">
    <property type="entry name" value="LYZ2"/>
    <property type="match status" value="1"/>
</dbReference>
<organism evidence="6 7">
    <name type="scientific">Fructilactobacillus hinvesii</name>
    <dbReference type="NCBI Taxonomy" id="2940300"/>
    <lineage>
        <taxon>Bacteria</taxon>
        <taxon>Bacillati</taxon>
        <taxon>Bacillota</taxon>
        <taxon>Bacilli</taxon>
        <taxon>Lactobacillales</taxon>
        <taxon>Lactobacillaceae</taxon>
        <taxon>Fructilactobacillus</taxon>
    </lineage>
</organism>
<dbReference type="EMBL" id="CP097118">
    <property type="protein sequence ID" value="USS87996.1"/>
    <property type="molecule type" value="Genomic_DNA"/>
</dbReference>
<keyword evidence="2" id="KW-0378">Hydrolase</keyword>
<feature type="compositionally biased region" description="Polar residues" evidence="3">
    <location>
        <begin position="138"/>
        <end position="176"/>
    </location>
</feature>
<evidence type="ECO:0000256" key="1">
    <source>
        <dbReference type="ARBA" id="ARBA00010266"/>
    </source>
</evidence>
<dbReference type="Gene3D" id="1.10.530.10">
    <property type="match status" value="1"/>
</dbReference>
<feature type="domain" description="SH3b" evidence="5">
    <location>
        <begin position="825"/>
        <end position="890"/>
    </location>
</feature>
<feature type="compositionally biased region" description="Low complexity" evidence="3">
    <location>
        <begin position="108"/>
        <end position="126"/>
    </location>
</feature>
<dbReference type="InterPro" id="IPR051056">
    <property type="entry name" value="Glycosyl_Hydrolase_73"/>
</dbReference>
<feature type="region of interest" description="Disordered" evidence="3">
    <location>
        <begin position="602"/>
        <end position="655"/>
    </location>
</feature>
<dbReference type="Gene3D" id="4.10.80.30">
    <property type="entry name" value="DNA polymerase, domain 6"/>
    <property type="match status" value="1"/>
</dbReference>
<gene>
    <name evidence="6" type="ORF">M3M39_00470</name>
</gene>
<evidence type="ECO:0000256" key="3">
    <source>
        <dbReference type="SAM" id="MobiDB-lite"/>
    </source>
</evidence>
<dbReference type="InterPro" id="IPR003646">
    <property type="entry name" value="SH3-like_bac-type"/>
</dbReference>
<feature type="compositionally biased region" description="Low complexity" evidence="3">
    <location>
        <begin position="726"/>
        <end position="739"/>
    </location>
</feature>
<feature type="compositionally biased region" description="Polar residues" evidence="3">
    <location>
        <begin position="625"/>
        <end position="655"/>
    </location>
</feature>
<feature type="domain" description="SH3b" evidence="5">
    <location>
        <begin position="538"/>
        <end position="604"/>
    </location>
</feature>
<feature type="domain" description="Mannosyl-glycoprotein endo-beta-N-acetylglucosamidase-like" evidence="4">
    <location>
        <begin position="367"/>
        <end position="516"/>
    </location>
</feature>
<comment type="similarity">
    <text evidence="1">Belongs to the glycosyl hydrolase 73 family.</text>
</comment>
<feature type="region of interest" description="Disordered" evidence="3">
    <location>
        <begin position="802"/>
        <end position="836"/>
    </location>
</feature>
<feature type="region of interest" description="Disordered" evidence="3">
    <location>
        <begin position="710"/>
        <end position="748"/>
    </location>
</feature>
<feature type="region of interest" description="Disordered" evidence="3">
    <location>
        <begin position="297"/>
        <end position="329"/>
    </location>
</feature>
<dbReference type="Proteomes" id="UP001057025">
    <property type="component" value="Chromosome"/>
</dbReference>